<keyword evidence="6" id="KW-0167">Capsid protein</keyword>
<evidence type="ECO:0000256" key="5">
    <source>
        <dbReference type="RuleBase" id="RU004508"/>
    </source>
</evidence>
<keyword evidence="6" id="KW-0946">Virion</keyword>
<feature type="active site" description="Proton acceptor" evidence="3">
    <location>
        <position position="188"/>
    </location>
</feature>
<dbReference type="InterPro" id="IPR015421">
    <property type="entry name" value="PyrdxlP-dep_Trfase_major"/>
</dbReference>
<dbReference type="InterPro" id="IPR020026">
    <property type="entry name" value="PseC"/>
</dbReference>
<dbReference type="RefSeq" id="WP_039609467.1">
    <property type="nucleotide sequence ID" value="NZ_JWIC01000005.1"/>
</dbReference>
<dbReference type="Proteomes" id="UP000031327">
    <property type="component" value="Unassembled WGS sequence"/>
</dbReference>
<reference evidence="6 7" key="1">
    <citation type="submission" date="2014-12" db="EMBL/GenBank/DDBJ databases">
        <title>Draft Genome Sequence of Pseudoalteromonas luteoviolacea HI1.</title>
        <authorList>
            <person name="Asahina A.Y."/>
            <person name="Hadfield M.G."/>
        </authorList>
    </citation>
    <scope>NUCLEOTIDE SEQUENCE [LARGE SCALE GENOMIC DNA]</scope>
    <source>
        <strain evidence="6 7">HI1</strain>
    </source>
</reference>
<dbReference type="GO" id="GO:0008483">
    <property type="term" value="F:transaminase activity"/>
    <property type="evidence" value="ECO:0007669"/>
    <property type="project" value="TreeGrafter"/>
</dbReference>
<dbReference type="GO" id="GO:0030170">
    <property type="term" value="F:pyridoxal phosphate binding"/>
    <property type="evidence" value="ECO:0007669"/>
    <property type="project" value="TreeGrafter"/>
</dbReference>
<dbReference type="Gene3D" id="3.90.1150.10">
    <property type="entry name" value="Aspartate Aminotransferase, domain 1"/>
    <property type="match status" value="1"/>
</dbReference>
<organism evidence="6 7">
    <name type="scientific">Pseudoalteromonas luteoviolacea</name>
    <dbReference type="NCBI Taxonomy" id="43657"/>
    <lineage>
        <taxon>Bacteria</taxon>
        <taxon>Pseudomonadati</taxon>
        <taxon>Pseudomonadota</taxon>
        <taxon>Gammaproteobacteria</taxon>
        <taxon>Alteromonadales</taxon>
        <taxon>Pseudoalteromonadaceae</taxon>
        <taxon>Pseudoalteromonas</taxon>
    </lineage>
</organism>
<feature type="modified residue" description="N6-(pyridoxal phosphate)lysine" evidence="4">
    <location>
        <position position="188"/>
    </location>
</feature>
<sequence length="392" mass="43398">MIPYGKQAISQQDIDAVIEVLNSPWLTQGPKVPEFEAAVSQYCQVNFATAVNSATSALHIACLALGVGHNDIVWTSPNSFVASANCALYCGAKVDFVDIDPHTGNLCAQTLAAKLEIAQQNNTLPKVVIPVHFAGQSCDMAAIHKLAKRYNFKIIEDASHAVGGRYENSPVGSCQYSDICIFSFHPVKIVTSAEGGMALTKDQALDAQLKLYRSHGVTADPNLLEHDPHGPWYYEQQALGFNYRMTDLHAALGASQLKQLDQFVSKRNTLANHYDALLEAHTHVNPLKQCDGVYNAYHLYVVQIADCTGELHKHLVKELRAKDIFCHVHYIPIYLQPYYSQQGFSQGYCPNAEAYYHSAITLPLFPELSQQEQKYIVTTLVDVLDVLSDDQL</sequence>
<dbReference type="InterPro" id="IPR015422">
    <property type="entry name" value="PyrdxlP-dep_Trfase_small"/>
</dbReference>
<dbReference type="PIRSF" id="PIRSF000390">
    <property type="entry name" value="PLP_StrS"/>
    <property type="match status" value="1"/>
</dbReference>
<evidence type="ECO:0000256" key="4">
    <source>
        <dbReference type="PIRSR" id="PIRSR000390-2"/>
    </source>
</evidence>
<dbReference type="CDD" id="cd00616">
    <property type="entry name" value="AHBA_syn"/>
    <property type="match status" value="1"/>
</dbReference>
<gene>
    <name evidence="6" type="ORF">JF50_11085</name>
</gene>
<dbReference type="OrthoDB" id="9804264at2"/>
<accession>A0A0C1QED3</accession>
<dbReference type="Pfam" id="PF01041">
    <property type="entry name" value="DegT_DnrJ_EryC1"/>
    <property type="match status" value="1"/>
</dbReference>
<dbReference type="EMBL" id="JWIC01000005">
    <property type="protein sequence ID" value="KID57700.1"/>
    <property type="molecule type" value="Genomic_DNA"/>
</dbReference>
<dbReference type="PANTHER" id="PTHR30244">
    <property type="entry name" value="TRANSAMINASE"/>
    <property type="match status" value="1"/>
</dbReference>
<dbReference type="PANTHER" id="PTHR30244:SF34">
    <property type="entry name" value="DTDP-4-AMINO-4,6-DIDEOXYGALACTOSE TRANSAMINASE"/>
    <property type="match status" value="1"/>
</dbReference>
<keyword evidence="1 4" id="KW-0663">Pyridoxal phosphate</keyword>
<protein>
    <submittedName>
        <fullName evidence="6">Spore coat protein</fullName>
    </submittedName>
</protein>
<dbReference type="NCBIfam" id="TIGR03588">
    <property type="entry name" value="PseC"/>
    <property type="match status" value="1"/>
</dbReference>
<dbReference type="GO" id="GO:0000271">
    <property type="term" value="P:polysaccharide biosynthetic process"/>
    <property type="evidence" value="ECO:0007669"/>
    <property type="project" value="TreeGrafter"/>
</dbReference>
<evidence type="ECO:0000313" key="7">
    <source>
        <dbReference type="Proteomes" id="UP000031327"/>
    </source>
</evidence>
<proteinExistence type="inferred from homology"/>
<dbReference type="AlphaFoldDB" id="A0A0C1QED3"/>
<evidence type="ECO:0000256" key="1">
    <source>
        <dbReference type="ARBA" id="ARBA00022898"/>
    </source>
</evidence>
<dbReference type="InterPro" id="IPR015424">
    <property type="entry name" value="PyrdxlP-dep_Trfase"/>
</dbReference>
<evidence type="ECO:0000313" key="6">
    <source>
        <dbReference type="EMBL" id="KID57700.1"/>
    </source>
</evidence>
<dbReference type="SUPFAM" id="SSF53383">
    <property type="entry name" value="PLP-dependent transferases"/>
    <property type="match status" value="1"/>
</dbReference>
<dbReference type="InterPro" id="IPR000653">
    <property type="entry name" value="DegT/StrS_aminotransferase"/>
</dbReference>
<comment type="similarity">
    <text evidence="2 5">Belongs to the DegT/DnrJ/EryC1 family.</text>
</comment>
<dbReference type="Gene3D" id="3.40.640.10">
    <property type="entry name" value="Type I PLP-dependent aspartate aminotransferase-like (Major domain)"/>
    <property type="match status" value="1"/>
</dbReference>
<comment type="caution">
    <text evidence="6">The sequence shown here is derived from an EMBL/GenBank/DDBJ whole genome shotgun (WGS) entry which is preliminary data.</text>
</comment>
<evidence type="ECO:0000256" key="3">
    <source>
        <dbReference type="PIRSR" id="PIRSR000390-1"/>
    </source>
</evidence>
<name>A0A0C1QED3_9GAMM</name>
<evidence type="ECO:0000256" key="2">
    <source>
        <dbReference type="ARBA" id="ARBA00037999"/>
    </source>
</evidence>